<keyword evidence="3" id="KW-1185">Reference proteome</keyword>
<proteinExistence type="predicted"/>
<dbReference type="InterPro" id="IPR036388">
    <property type="entry name" value="WH-like_DNA-bd_sf"/>
</dbReference>
<dbReference type="SUPFAM" id="SSF46785">
    <property type="entry name" value="Winged helix' DNA-binding domain"/>
    <property type="match status" value="1"/>
</dbReference>
<feature type="domain" description="HTH marR-type" evidence="1">
    <location>
        <begin position="22"/>
        <end position="70"/>
    </location>
</feature>
<accession>A0A7D6H295</accession>
<dbReference type="GO" id="GO:0003700">
    <property type="term" value="F:DNA-binding transcription factor activity"/>
    <property type="evidence" value="ECO:0007669"/>
    <property type="project" value="InterPro"/>
</dbReference>
<dbReference type="InterPro" id="IPR000835">
    <property type="entry name" value="HTH_MarR-typ"/>
</dbReference>
<name>A0A7D6H295_9EURY</name>
<dbReference type="Pfam" id="PF01047">
    <property type="entry name" value="MarR"/>
    <property type="match status" value="1"/>
</dbReference>
<dbReference type="Proteomes" id="UP000510869">
    <property type="component" value="Chromosome"/>
</dbReference>
<organism evidence="2 3">
    <name type="scientific">Natrinema zhouii</name>
    <dbReference type="NCBI Taxonomy" id="1710539"/>
    <lineage>
        <taxon>Archaea</taxon>
        <taxon>Methanobacteriati</taxon>
        <taxon>Methanobacteriota</taxon>
        <taxon>Stenosarchaea group</taxon>
        <taxon>Halobacteria</taxon>
        <taxon>Halobacteriales</taxon>
        <taxon>Natrialbaceae</taxon>
        <taxon>Natrinema</taxon>
    </lineage>
</organism>
<dbReference type="AlphaFoldDB" id="A0A7D6H295"/>
<gene>
    <name evidence="2" type="ORF">HYG81_15265</name>
</gene>
<dbReference type="EMBL" id="CP059154">
    <property type="protein sequence ID" value="QLK27885.1"/>
    <property type="molecule type" value="Genomic_DNA"/>
</dbReference>
<evidence type="ECO:0000313" key="2">
    <source>
        <dbReference type="EMBL" id="QLK27885.1"/>
    </source>
</evidence>
<evidence type="ECO:0000259" key="1">
    <source>
        <dbReference type="Pfam" id="PF01047"/>
    </source>
</evidence>
<evidence type="ECO:0000313" key="3">
    <source>
        <dbReference type="Proteomes" id="UP000510869"/>
    </source>
</evidence>
<sequence length="82" mass="9069">MPEQLPKAVADETPAVRLVYKTLEADGPHTQTELADATALTPRTVRDATATLENADLISSYNHPSDQRCTVYFSREMCDSSR</sequence>
<dbReference type="Gene3D" id="1.10.10.10">
    <property type="entry name" value="Winged helix-like DNA-binding domain superfamily/Winged helix DNA-binding domain"/>
    <property type="match status" value="1"/>
</dbReference>
<reference evidence="2 3" key="1">
    <citation type="submission" date="2020-07" db="EMBL/GenBank/DDBJ databases">
        <title>Natrinema (YPL30) sp. nov. and Haloterrigena xxxxxx (YPL8) sp. nov., isolated from a salt mine.</title>
        <authorList>
            <person name="Cui H."/>
        </authorList>
    </citation>
    <scope>NUCLEOTIDE SEQUENCE [LARGE SCALE GENOMIC DNA]</scope>
    <source>
        <strain evidence="2 3">YPL13</strain>
    </source>
</reference>
<protein>
    <submittedName>
        <fullName evidence="2">Winged helix-turn-helix transcriptional regulator</fullName>
    </submittedName>
</protein>
<dbReference type="InterPro" id="IPR036390">
    <property type="entry name" value="WH_DNA-bd_sf"/>
</dbReference>